<evidence type="ECO:0000313" key="8">
    <source>
        <dbReference type="RefSeq" id="XP_033580516.1"/>
    </source>
</evidence>
<dbReference type="InterPro" id="IPR050416">
    <property type="entry name" value="FAD-linked_Oxidoreductase"/>
</dbReference>
<dbReference type="EMBL" id="MU003696">
    <property type="protein sequence ID" value="KAF2813552.1"/>
    <property type="molecule type" value="Genomic_DNA"/>
</dbReference>
<accession>A0A6A6YX80</accession>
<dbReference type="InterPro" id="IPR012951">
    <property type="entry name" value="BBE"/>
</dbReference>
<evidence type="ECO:0000256" key="1">
    <source>
        <dbReference type="ARBA" id="ARBA00005466"/>
    </source>
</evidence>
<dbReference type="AlphaFoldDB" id="A0A6A6YX80"/>
<evidence type="ECO:0000256" key="3">
    <source>
        <dbReference type="ARBA" id="ARBA00022827"/>
    </source>
</evidence>
<name>A0A6A6YX80_9PEZI</name>
<dbReference type="Gene3D" id="3.40.462.20">
    <property type="match status" value="1"/>
</dbReference>
<gene>
    <name evidence="6 8" type="ORF">BDZ99DRAFT_486736</name>
</gene>
<evidence type="ECO:0000313" key="6">
    <source>
        <dbReference type="EMBL" id="KAF2813552.1"/>
    </source>
</evidence>
<dbReference type="InterPro" id="IPR016169">
    <property type="entry name" value="FAD-bd_PCMH_sub2"/>
</dbReference>
<dbReference type="GeneID" id="54463694"/>
<dbReference type="PROSITE" id="PS51387">
    <property type="entry name" value="FAD_PCMH"/>
    <property type="match status" value="1"/>
</dbReference>
<dbReference type="Gene3D" id="3.30.465.10">
    <property type="match status" value="1"/>
</dbReference>
<dbReference type="Pfam" id="PF08031">
    <property type="entry name" value="BBE"/>
    <property type="match status" value="1"/>
</dbReference>
<reference evidence="8" key="3">
    <citation type="submission" date="2025-04" db="UniProtKB">
        <authorList>
            <consortium name="RefSeq"/>
        </authorList>
    </citation>
    <scope>IDENTIFICATION</scope>
    <source>
        <strain evidence="8">CBS 304.34</strain>
    </source>
</reference>
<dbReference type="InterPro" id="IPR006094">
    <property type="entry name" value="Oxid_FAD_bind_N"/>
</dbReference>
<organism evidence="6">
    <name type="scientific">Mytilinidion resinicola</name>
    <dbReference type="NCBI Taxonomy" id="574789"/>
    <lineage>
        <taxon>Eukaryota</taxon>
        <taxon>Fungi</taxon>
        <taxon>Dikarya</taxon>
        <taxon>Ascomycota</taxon>
        <taxon>Pezizomycotina</taxon>
        <taxon>Dothideomycetes</taxon>
        <taxon>Pleosporomycetidae</taxon>
        <taxon>Mytilinidiales</taxon>
        <taxon>Mytilinidiaceae</taxon>
        <taxon>Mytilinidion</taxon>
    </lineage>
</organism>
<dbReference type="PANTHER" id="PTHR42973">
    <property type="entry name" value="BINDING OXIDOREDUCTASE, PUTATIVE (AFU_ORTHOLOGUE AFUA_1G17690)-RELATED"/>
    <property type="match status" value="1"/>
</dbReference>
<reference evidence="8" key="2">
    <citation type="submission" date="2020-04" db="EMBL/GenBank/DDBJ databases">
        <authorList>
            <consortium name="NCBI Genome Project"/>
        </authorList>
    </citation>
    <scope>NUCLEOTIDE SEQUENCE</scope>
    <source>
        <strain evidence="8">CBS 304.34</strain>
    </source>
</reference>
<evidence type="ECO:0000259" key="5">
    <source>
        <dbReference type="PROSITE" id="PS51387"/>
    </source>
</evidence>
<dbReference type="SUPFAM" id="SSF56176">
    <property type="entry name" value="FAD-binding/transporter-associated domain-like"/>
    <property type="match status" value="1"/>
</dbReference>
<proteinExistence type="inferred from homology"/>
<dbReference type="InterPro" id="IPR036318">
    <property type="entry name" value="FAD-bd_PCMH-like_sf"/>
</dbReference>
<dbReference type="InterPro" id="IPR016166">
    <property type="entry name" value="FAD-bd_PCMH"/>
</dbReference>
<keyword evidence="2" id="KW-0285">Flavoprotein</keyword>
<dbReference type="OrthoDB" id="415825at2759"/>
<keyword evidence="7" id="KW-1185">Reference proteome</keyword>
<keyword evidence="3" id="KW-0274">FAD</keyword>
<dbReference type="PANTHER" id="PTHR42973:SF17">
    <property type="entry name" value="OXIDASE, PUTATIVE (AFU_ORTHOLOGUE AFUA_6G14340)-RELATED"/>
    <property type="match status" value="1"/>
</dbReference>
<reference evidence="6 8" key="1">
    <citation type="journal article" date="2020" name="Stud. Mycol.">
        <title>101 Dothideomycetes genomes: a test case for predicting lifestyles and emergence of pathogens.</title>
        <authorList>
            <person name="Haridas S."/>
            <person name="Albert R."/>
            <person name="Binder M."/>
            <person name="Bloem J."/>
            <person name="Labutti K."/>
            <person name="Salamov A."/>
            <person name="Andreopoulos B."/>
            <person name="Baker S."/>
            <person name="Barry K."/>
            <person name="Bills G."/>
            <person name="Bluhm B."/>
            <person name="Cannon C."/>
            <person name="Castanera R."/>
            <person name="Culley D."/>
            <person name="Daum C."/>
            <person name="Ezra D."/>
            <person name="Gonzalez J."/>
            <person name="Henrissat B."/>
            <person name="Kuo A."/>
            <person name="Liang C."/>
            <person name="Lipzen A."/>
            <person name="Lutzoni F."/>
            <person name="Magnuson J."/>
            <person name="Mondo S."/>
            <person name="Nolan M."/>
            <person name="Ohm R."/>
            <person name="Pangilinan J."/>
            <person name="Park H.-J."/>
            <person name="Ramirez L."/>
            <person name="Alfaro M."/>
            <person name="Sun H."/>
            <person name="Tritt A."/>
            <person name="Yoshinaga Y."/>
            <person name="Zwiers L.-H."/>
            <person name="Turgeon B."/>
            <person name="Goodwin S."/>
            <person name="Spatafora J."/>
            <person name="Crous P."/>
            <person name="Grigoriev I."/>
        </authorList>
    </citation>
    <scope>NUCLEOTIDE SEQUENCE</scope>
    <source>
        <strain evidence="6 8">CBS 304.34</strain>
    </source>
</reference>
<protein>
    <submittedName>
        <fullName evidence="6 8">Glucooligosaccharide oxidase</fullName>
    </submittedName>
</protein>
<evidence type="ECO:0000313" key="7">
    <source>
        <dbReference type="Proteomes" id="UP000504636"/>
    </source>
</evidence>
<comment type="similarity">
    <text evidence="1">Belongs to the oxygen-dependent FAD-linked oxidoreductase family.</text>
</comment>
<dbReference type="Pfam" id="PF01565">
    <property type="entry name" value="FAD_binding_4"/>
    <property type="match status" value="1"/>
</dbReference>
<evidence type="ECO:0000256" key="4">
    <source>
        <dbReference type="ARBA" id="ARBA00023002"/>
    </source>
</evidence>
<evidence type="ECO:0000256" key="2">
    <source>
        <dbReference type="ARBA" id="ARBA00022630"/>
    </source>
</evidence>
<dbReference type="Proteomes" id="UP000504636">
    <property type="component" value="Unplaced"/>
</dbReference>
<keyword evidence="4" id="KW-0560">Oxidoreductase</keyword>
<dbReference type="GO" id="GO:0071949">
    <property type="term" value="F:FAD binding"/>
    <property type="evidence" value="ECO:0007669"/>
    <property type="project" value="InterPro"/>
</dbReference>
<feature type="domain" description="FAD-binding PCMH-type" evidence="5">
    <location>
        <begin position="43"/>
        <end position="216"/>
    </location>
</feature>
<dbReference type="GO" id="GO:0016491">
    <property type="term" value="F:oxidoreductase activity"/>
    <property type="evidence" value="ECO:0007669"/>
    <property type="project" value="UniProtKB-KW"/>
</dbReference>
<sequence>MGNHPSSVQKCLTSAVSGNASLLTTSSTLLYQLNDVKPYNLDIPITPAAVTYPESAEQVAAIVKCAADAKLKVQPRCGGHSYGNYGIGGTDGAIVVDLKHFQQFSMDNSSWTATIGGGTLLNDVTKRLHDAGGRAMAHGTCPQVGIGGHATIGGLGPTSRMWGSALDHVEEVEVVLANSSIIRASATENPDVLFALKGAGASFGIITEFKVHTEAEPGEVVQYNFNFNLGSTAEKADVFKAWQSIIADPDLSRKFASQFIVFELGTIVYGTYFGSKEEFESLNITSRLPGNGDPSTIVLDDWLGLVAQWAEEGGLQIGGGVPSNFYSKSLAFTKDDLIPDGGVEALFEYFDNTDKGTAIWFAIFDLSGGAVSDVPMNATAFSLRDTLFYVQTYAIDISRVTNTTRSFITGINKVILDALPGHTLGAYPGYVDPELPDGQQAYWGANLQQLKEIKRAVDPGDVFHNPQSIPVAA</sequence>
<dbReference type="RefSeq" id="XP_033580516.1">
    <property type="nucleotide sequence ID" value="XM_033722801.1"/>
</dbReference>